<reference evidence="2 3" key="1">
    <citation type="submission" date="2020-08" db="EMBL/GenBank/DDBJ databases">
        <title>Sequencing the genomes of 1000 actinobacteria strains.</title>
        <authorList>
            <person name="Klenk H.-P."/>
        </authorList>
    </citation>
    <scope>NUCLEOTIDE SEQUENCE [LARGE SCALE GENOMIC DNA]</scope>
    <source>
        <strain evidence="2 3">DSM 44786</strain>
    </source>
</reference>
<dbReference type="PANTHER" id="PTHR46844:SF1">
    <property type="entry name" value="SLR5058 PROTEIN"/>
    <property type="match status" value="1"/>
</dbReference>
<evidence type="ECO:0000313" key="2">
    <source>
        <dbReference type="EMBL" id="MBB4948479.1"/>
    </source>
</evidence>
<comment type="caution">
    <text evidence="2">The sequence shown here is derived from an EMBL/GenBank/DDBJ whole genome shotgun (WGS) entry which is preliminary data.</text>
</comment>
<evidence type="ECO:0000313" key="3">
    <source>
        <dbReference type="Proteomes" id="UP000573327"/>
    </source>
</evidence>
<feature type="domain" description="NACHT" evidence="1">
    <location>
        <begin position="290"/>
        <end position="638"/>
    </location>
</feature>
<dbReference type="Gene3D" id="3.40.50.300">
    <property type="entry name" value="P-loop containing nucleotide triphosphate hydrolases"/>
    <property type="match status" value="1"/>
</dbReference>
<dbReference type="AlphaFoldDB" id="A0A7W7WJD2"/>
<sequence length="987" mass="108129">MPSRVAAVRGLSQGTGYLLGRRLVLTADHVTRGADAEVAVPGGVGWVRCPVLWRNPELDATLLLAESDLVNGELEPVRWGRVDRHEPVAGCHLAGFPAAERDTEGRLESTQVIGSLLPDAGLLKGSQVFAAQQVPPVATAGSPWAGMSGAVVLFQERLLGLVLRDHNPGAWGSSQLDVLPAAALLAAPGFAFHLSDQLGGPPRLEGISAQEIADTDFEREYAESIQADYGRIRIFGLSKAHGQGRRGWGLDAGYLTLQAIELAERGRRPSGSLDGRQGPQQVPEMLRGKRRVLLRGQAGSGKTTLVQWLATGAVAGTLGEELAELNHRVPLVLQVRKLARQGNFNPMPEQLVALDGRLCAEQKPIGWVGRVLSGDRGMLLVDGLDEVSEAQRRQILEWLERLLDRYPKVWTLATVRPSAVEPGWLTHLDFQELALSPMGEEHRRRFIGRWHGAILAEVTAGTHTPQELARWRQELTDLESGLMRTLEQSDDLAQITDSPLLCAMVCALNRESDGALPSHRMEIYRDALSMLLVKRDDAKQVTAIEKLKPSESEQLALLRRIAHWLVRNNQVEGERATAIRQIDAALASLPALARQGDAEQVYTHLLNRSGLLAETSTDTFQFIHRTFQDYLAALEFREQGDFGLLTAMAREESWQDVIRMTVGHAGPRERAELLRRLIEAGDRAEELGALGSHLTAGQCLPYAQELDGEVRAAVLGRLHGHLSRQPGLLVPGVWRLVGEDLVGVLRQLLAEGVGLDEAQVVRTVGPLGTADALALLGELVTAGVPVVGEVMDQWSNFDHADFVSSVLDHIDPAEEVLQAETSAQLVTLAERRAPRVLITGEGVDLTPITTWPELTELQIGSTGHDLSVIVGTSIRTLHCYSWEPDPGIWQVVGGITRLCVVADQLTLVPSGMSFPQVKELWLLGYVEQLTDIKTFPWLRELTLFPVGPSLDLRKLRHHAELFVHVQAGSDVQIQGREYFEPDRLFVS</sequence>
<dbReference type="EMBL" id="JACHJR010000001">
    <property type="protein sequence ID" value="MBB4948479.1"/>
    <property type="molecule type" value="Genomic_DNA"/>
</dbReference>
<dbReference type="InterPro" id="IPR009003">
    <property type="entry name" value="Peptidase_S1_PA"/>
</dbReference>
<dbReference type="InterPro" id="IPR027417">
    <property type="entry name" value="P-loop_NTPase"/>
</dbReference>
<dbReference type="SUPFAM" id="SSF50494">
    <property type="entry name" value="Trypsin-like serine proteases"/>
    <property type="match status" value="1"/>
</dbReference>
<keyword evidence="3" id="KW-1185">Reference proteome</keyword>
<proteinExistence type="predicted"/>
<dbReference type="SUPFAM" id="SSF52540">
    <property type="entry name" value="P-loop containing nucleoside triphosphate hydrolases"/>
    <property type="match status" value="1"/>
</dbReference>
<gene>
    <name evidence="2" type="ORF">F4556_004014</name>
</gene>
<organism evidence="2 3">
    <name type="scientific">Kitasatospora gansuensis</name>
    <dbReference type="NCBI Taxonomy" id="258050"/>
    <lineage>
        <taxon>Bacteria</taxon>
        <taxon>Bacillati</taxon>
        <taxon>Actinomycetota</taxon>
        <taxon>Actinomycetes</taxon>
        <taxon>Kitasatosporales</taxon>
        <taxon>Streptomycetaceae</taxon>
        <taxon>Kitasatospora</taxon>
    </lineage>
</organism>
<dbReference type="InterPro" id="IPR007111">
    <property type="entry name" value="NACHT_NTPase"/>
</dbReference>
<dbReference type="PROSITE" id="PS50837">
    <property type="entry name" value="NACHT"/>
    <property type="match status" value="1"/>
</dbReference>
<dbReference type="Proteomes" id="UP000573327">
    <property type="component" value="Unassembled WGS sequence"/>
</dbReference>
<accession>A0A7W7WJD2</accession>
<protein>
    <recommendedName>
        <fullName evidence="1">NACHT domain-containing protein</fullName>
    </recommendedName>
</protein>
<evidence type="ECO:0000259" key="1">
    <source>
        <dbReference type="PROSITE" id="PS50837"/>
    </source>
</evidence>
<name>A0A7W7WJD2_9ACTN</name>
<dbReference type="RefSeq" id="WP_184918150.1">
    <property type="nucleotide sequence ID" value="NZ_JACHJR010000001.1"/>
</dbReference>
<dbReference type="Pfam" id="PF05729">
    <property type="entry name" value="NACHT"/>
    <property type="match status" value="1"/>
</dbReference>
<dbReference type="PANTHER" id="PTHR46844">
    <property type="entry name" value="SLR5058 PROTEIN"/>
    <property type="match status" value="1"/>
</dbReference>